<dbReference type="EMBL" id="VIRB01000005">
    <property type="protein sequence ID" value="NDO67338.1"/>
    <property type="molecule type" value="Genomic_DNA"/>
</dbReference>
<organism evidence="1 2">
    <name type="scientific">Schaedlerella arabinosiphila</name>
    <dbReference type="NCBI Taxonomy" id="2044587"/>
    <lineage>
        <taxon>Bacteria</taxon>
        <taxon>Bacillati</taxon>
        <taxon>Bacillota</taxon>
        <taxon>Clostridia</taxon>
        <taxon>Lachnospirales</taxon>
        <taxon>Lachnospiraceae</taxon>
        <taxon>Schaedlerella</taxon>
    </lineage>
</organism>
<dbReference type="Proteomes" id="UP000474104">
    <property type="component" value="Unassembled WGS sequence"/>
</dbReference>
<proteinExistence type="predicted"/>
<reference evidence="1 2" key="1">
    <citation type="submission" date="2019-07" db="EMBL/GenBank/DDBJ databases">
        <title>Draft genome sequences of 15 bacterial species constituting the stable defined intestinal microbiota of the GM15 gnotobiotic mouse model.</title>
        <authorList>
            <person name="Elie C."/>
            <person name="Mathieu A."/>
            <person name="Saliou A."/>
            <person name="Darnaud M."/>
            <person name="Leulier F."/>
            <person name="Tamellini A."/>
        </authorList>
    </citation>
    <scope>NUCLEOTIDE SEQUENCE [LARGE SCALE GENOMIC DNA]</scope>
    <source>
        <strain evidence="2">ASF 502</strain>
    </source>
</reference>
<dbReference type="RefSeq" id="WP_004068576.1">
    <property type="nucleotide sequence ID" value="NZ_VIRB01000005.1"/>
</dbReference>
<dbReference type="OrthoDB" id="2028623at2"/>
<comment type="caution">
    <text evidence="1">The sequence shown here is derived from an EMBL/GenBank/DDBJ whole genome shotgun (WGS) entry which is preliminary data.</text>
</comment>
<protein>
    <submittedName>
        <fullName evidence="1">Uncharacterized protein</fullName>
    </submittedName>
</protein>
<gene>
    <name evidence="1" type="ORF">FMM80_00730</name>
</gene>
<name>A0A9X5C6F1_9FIRM</name>
<sequence length="107" mass="12623">MKEGIVSREIFTEVIEEVQKSYDYQEGLNNFFEKNSVDGYIYQPDCICAVIKLLHNIFIEKDTNEWISYFCFELNFGRKYKEGLVLDKDGKNINLSTIDDLYNLLTE</sequence>
<evidence type="ECO:0000313" key="2">
    <source>
        <dbReference type="Proteomes" id="UP000474104"/>
    </source>
</evidence>
<dbReference type="AlphaFoldDB" id="A0A9X5C6F1"/>
<evidence type="ECO:0000313" key="1">
    <source>
        <dbReference type="EMBL" id="NDO67338.1"/>
    </source>
</evidence>
<accession>A0A9X5C6F1</accession>